<organism evidence="10 11">
    <name type="scientific">Alterirhizorhabdus solaris</name>
    <dbReference type="NCBI Taxonomy" id="2529389"/>
    <lineage>
        <taxon>Bacteria</taxon>
        <taxon>Pseudomonadati</taxon>
        <taxon>Pseudomonadota</taxon>
        <taxon>Alphaproteobacteria</taxon>
        <taxon>Sphingomonadales</taxon>
        <taxon>Rhizorhabdaceae</taxon>
        <taxon>Alterirhizorhabdus</taxon>
    </lineage>
</organism>
<dbReference type="SUPFAM" id="SSF52467">
    <property type="entry name" value="DHS-like NAD/FAD-binding domain"/>
    <property type="match status" value="1"/>
</dbReference>
<dbReference type="GO" id="GO:0003953">
    <property type="term" value="F:NAD+ nucleosidase activity"/>
    <property type="evidence" value="ECO:0007669"/>
    <property type="project" value="UniProtKB-EC"/>
</dbReference>
<accession>A0A558RC84</accession>
<sequence length="488" mass="54817">MGKKTEPKPDRDTEEFLSSFLKELNENNAAVFVGAGLSKAAGYVDWPGLLSGVATSLGLDTARETDLVRLAQFHINANATNRNKLSQLLIDEFSDLMEPTENHRILARLPINTFWTTNYDRLIETALEAGGKRVDAKYTKEQLATTRRGRDAVVYKMHGDIEHPSQAILSRDDYEKYHQTHGPFTTALSGDLIEKTFLFLGFSFTDPNLDLIMSRIRTTFTTHQRQHYCIAKRRTKAKRENEADFEYDLTRQNLITQDLMRFNIKTIFVDNFGQITNLLKTLEDRYRRRTVFISGSAADYGAWGQSGTENLVSKLARAIIDRDLRITSGFGLGIGGAVVTGAVQQIYSTRHRSVDEQLVLRPFPIGITEVAERNKTFSRYREELISQAGIAIFIMGNKTVDGQFVTADGMRSEFELAKSRGLHLVPIGASGWMAKELWDEVTKNFDRFYPGAPAKIKAAFMKLGEPTNDPQTILPAVLDLITILTTGA</sequence>
<dbReference type="AlphaFoldDB" id="A0A558RC84"/>
<dbReference type="CDD" id="cd01406">
    <property type="entry name" value="SIR2-like"/>
    <property type="match status" value="1"/>
</dbReference>
<evidence type="ECO:0000256" key="6">
    <source>
        <dbReference type="ARBA" id="ARBA00035033"/>
    </source>
</evidence>
<keyword evidence="11" id="KW-1185">Reference proteome</keyword>
<evidence type="ECO:0000313" key="10">
    <source>
        <dbReference type="EMBL" id="TVV76951.1"/>
    </source>
</evidence>
<dbReference type="EC" id="3.2.2.5" evidence="4"/>
<dbReference type="EMBL" id="VNIM01000005">
    <property type="protein sequence ID" value="TVV76951.1"/>
    <property type="molecule type" value="Genomic_DNA"/>
</dbReference>
<evidence type="ECO:0000256" key="7">
    <source>
        <dbReference type="ARBA" id="ARBA00047575"/>
    </source>
</evidence>
<evidence type="ECO:0000256" key="4">
    <source>
        <dbReference type="ARBA" id="ARBA00034327"/>
    </source>
</evidence>
<comment type="caution">
    <text evidence="10">The sequence shown here is derived from an EMBL/GenBank/DDBJ whole genome shotgun (WGS) entry which is preliminary data.</text>
</comment>
<comment type="similarity">
    <text evidence="5">Belongs to the soluble Thoeris ThsA family.</text>
</comment>
<dbReference type="InterPro" id="IPR041486">
    <property type="entry name" value="ThsA_STALD"/>
</dbReference>
<dbReference type="InterPro" id="IPR026590">
    <property type="entry name" value="Ssirtuin_cat_dom"/>
</dbReference>
<dbReference type="Gene3D" id="3.40.50.1220">
    <property type="entry name" value="TPP-binding domain"/>
    <property type="match status" value="1"/>
</dbReference>
<dbReference type="Pfam" id="PF18185">
    <property type="entry name" value="STALD"/>
    <property type="match status" value="1"/>
</dbReference>
<keyword evidence="3" id="KW-0051">Antiviral defense</keyword>
<evidence type="ECO:0000256" key="5">
    <source>
        <dbReference type="ARBA" id="ARBA00035014"/>
    </source>
</evidence>
<dbReference type="Pfam" id="PF13289">
    <property type="entry name" value="SIR2_2"/>
    <property type="match status" value="1"/>
</dbReference>
<dbReference type="RefSeq" id="WP_145147830.1">
    <property type="nucleotide sequence ID" value="NZ_VNIM01000005.1"/>
</dbReference>
<evidence type="ECO:0000313" key="11">
    <source>
        <dbReference type="Proteomes" id="UP000318681"/>
    </source>
</evidence>
<dbReference type="InterPro" id="IPR029035">
    <property type="entry name" value="DHS-like_NAD/FAD-binding_dom"/>
</dbReference>
<evidence type="ECO:0000259" key="9">
    <source>
        <dbReference type="PROSITE" id="PS50305"/>
    </source>
</evidence>
<feature type="domain" description="Deacetylase sirtuin-type" evidence="9">
    <location>
        <begin position="6"/>
        <end position="282"/>
    </location>
</feature>
<keyword evidence="2" id="KW-0520">NAD</keyword>
<protein>
    <recommendedName>
        <fullName evidence="6">NAD(+) hydrolase ThsA</fullName>
        <ecNumber evidence="4">3.2.2.5</ecNumber>
    </recommendedName>
</protein>
<gene>
    <name evidence="10" type="ORF">FOY91_02605</name>
</gene>
<evidence type="ECO:0000256" key="3">
    <source>
        <dbReference type="ARBA" id="ARBA00023118"/>
    </source>
</evidence>
<dbReference type="GO" id="GO:0051607">
    <property type="term" value="P:defense response to virus"/>
    <property type="evidence" value="ECO:0007669"/>
    <property type="project" value="UniProtKB-KW"/>
</dbReference>
<name>A0A558RC84_9SPHN</name>
<dbReference type="Proteomes" id="UP000318681">
    <property type="component" value="Unassembled WGS sequence"/>
</dbReference>
<keyword evidence="1" id="KW-0378">Hydrolase</keyword>
<evidence type="ECO:0000256" key="2">
    <source>
        <dbReference type="ARBA" id="ARBA00023027"/>
    </source>
</evidence>
<evidence type="ECO:0000256" key="8">
    <source>
        <dbReference type="PROSITE-ProRule" id="PRU00236"/>
    </source>
</evidence>
<comment type="caution">
    <text evidence="8">Lacks conserved residue(s) required for the propagation of feature annotation.</text>
</comment>
<evidence type="ECO:0000256" key="1">
    <source>
        <dbReference type="ARBA" id="ARBA00022801"/>
    </source>
</evidence>
<dbReference type="PROSITE" id="PS50305">
    <property type="entry name" value="SIRTUIN"/>
    <property type="match status" value="1"/>
</dbReference>
<comment type="catalytic activity">
    <reaction evidence="7">
        <text>NAD(+) + H2O = ADP-D-ribose + nicotinamide + H(+)</text>
        <dbReference type="Rhea" id="RHEA:16301"/>
        <dbReference type="ChEBI" id="CHEBI:15377"/>
        <dbReference type="ChEBI" id="CHEBI:15378"/>
        <dbReference type="ChEBI" id="CHEBI:17154"/>
        <dbReference type="ChEBI" id="CHEBI:57540"/>
        <dbReference type="ChEBI" id="CHEBI:57967"/>
        <dbReference type="EC" id="3.2.2.5"/>
    </reaction>
    <physiologicalReaction direction="left-to-right" evidence="7">
        <dbReference type="Rhea" id="RHEA:16302"/>
    </physiologicalReaction>
</comment>
<proteinExistence type="inferred from homology"/>
<reference evidence="10 11" key="1">
    <citation type="submission" date="2019-07" db="EMBL/GenBank/DDBJ databases">
        <title>Sphingomonas solaris sp. nov., isolated from a solar panel from Boston, Massachusetts.</title>
        <authorList>
            <person name="Tanner K."/>
            <person name="Pascual J."/>
            <person name="Mancuso C."/>
            <person name="Pereto J."/>
            <person name="Khalil A."/>
            <person name="Vilanova C."/>
        </authorList>
    </citation>
    <scope>NUCLEOTIDE SEQUENCE [LARGE SCALE GENOMIC DNA]</scope>
    <source>
        <strain evidence="10 11">R4DWN</strain>
    </source>
</reference>
<dbReference type="OrthoDB" id="7357874at2"/>